<accession>A0A8S2DZ19</accession>
<organism evidence="1 3">
    <name type="scientific">Didymodactylos carnosus</name>
    <dbReference type="NCBI Taxonomy" id="1234261"/>
    <lineage>
        <taxon>Eukaryota</taxon>
        <taxon>Metazoa</taxon>
        <taxon>Spiralia</taxon>
        <taxon>Gnathifera</taxon>
        <taxon>Rotifera</taxon>
        <taxon>Eurotatoria</taxon>
        <taxon>Bdelloidea</taxon>
        <taxon>Philodinida</taxon>
        <taxon>Philodinidae</taxon>
        <taxon>Didymodactylos</taxon>
    </lineage>
</organism>
<proteinExistence type="predicted"/>
<gene>
    <name evidence="1" type="ORF">OVA965_LOCUS16350</name>
    <name evidence="2" type="ORF">TMI583_LOCUS16360</name>
</gene>
<evidence type="ECO:0000313" key="3">
    <source>
        <dbReference type="Proteomes" id="UP000677228"/>
    </source>
</evidence>
<name>A0A8S2DZ19_9BILA</name>
<evidence type="ECO:0000313" key="1">
    <source>
        <dbReference type="EMBL" id="CAF1038351.1"/>
    </source>
</evidence>
<sequence length="82" mass="9238">MPITTKADVPVTLKDDAKVLLELNEKDGMNCKSVSKYELPRTYSDFILQACHNYSLAIDNYKVAFLLYSQAWNGFKSIVATS</sequence>
<reference evidence="1" key="1">
    <citation type="submission" date="2021-02" db="EMBL/GenBank/DDBJ databases">
        <authorList>
            <person name="Nowell W R."/>
        </authorList>
    </citation>
    <scope>NUCLEOTIDE SEQUENCE</scope>
</reference>
<evidence type="ECO:0000313" key="2">
    <source>
        <dbReference type="EMBL" id="CAF3806542.1"/>
    </source>
</evidence>
<feature type="non-terminal residue" evidence="1">
    <location>
        <position position="1"/>
    </location>
</feature>
<dbReference type="EMBL" id="CAJNOK010007579">
    <property type="protein sequence ID" value="CAF1038351.1"/>
    <property type="molecule type" value="Genomic_DNA"/>
</dbReference>
<dbReference type="AlphaFoldDB" id="A0A8S2DZ19"/>
<dbReference type="Proteomes" id="UP000682733">
    <property type="component" value="Unassembled WGS sequence"/>
</dbReference>
<dbReference type="EMBL" id="CAJOBA010007591">
    <property type="protein sequence ID" value="CAF3806542.1"/>
    <property type="molecule type" value="Genomic_DNA"/>
</dbReference>
<comment type="caution">
    <text evidence="1">The sequence shown here is derived from an EMBL/GenBank/DDBJ whole genome shotgun (WGS) entry which is preliminary data.</text>
</comment>
<dbReference type="Proteomes" id="UP000677228">
    <property type="component" value="Unassembled WGS sequence"/>
</dbReference>
<protein>
    <submittedName>
        <fullName evidence="1">Uncharacterized protein</fullName>
    </submittedName>
</protein>